<keyword evidence="7" id="KW-1185">Reference proteome</keyword>
<evidence type="ECO:0000256" key="2">
    <source>
        <dbReference type="ARBA" id="ARBA00022692"/>
    </source>
</evidence>
<evidence type="ECO:0008006" key="8">
    <source>
        <dbReference type="Google" id="ProtNLM"/>
    </source>
</evidence>
<comment type="caution">
    <text evidence="6">The sequence shown here is derived from an EMBL/GenBank/DDBJ whole genome shotgun (WGS) entry which is preliminary data.</text>
</comment>
<dbReference type="Gene3D" id="1.20.1250.20">
    <property type="entry name" value="MFS general substrate transporter like domains"/>
    <property type="match status" value="1"/>
</dbReference>
<reference evidence="6 7" key="1">
    <citation type="submission" date="2021-06" db="EMBL/GenBank/DDBJ databases">
        <title>Caerostris darwini draft genome.</title>
        <authorList>
            <person name="Kono N."/>
            <person name="Arakawa K."/>
        </authorList>
    </citation>
    <scope>NUCLEOTIDE SEQUENCE [LARGE SCALE GENOMIC DNA]</scope>
</reference>
<evidence type="ECO:0000256" key="5">
    <source>
        <dbReference type="SAM" id="Phobius"/>
    </source>
</evidence>
<feature type="transmembrane region" description="Helical" evidence="5">
    <location>
        <begin position="36"/>
        <end position="56"/>
    </location>
</feature>
<keyword evidence="4 5" id="KW-0472">Membrane</keyword>
<dbReference type="AlphaFoldDB" id="A0AAV4S6Z0"/>
<dbReference type="PANTHER" id="PTHR23507">
    <property type="entry name" value="ZGC:174356"/>
    <property type="match status" value="1"/>
</dbReference>
<dbReference type="EMBL" id="BPLQ01007426">
    <property type="protein sequence ID" value="GIY30028.1"/>
    <property type="molecule type" value="Genomic_DNA"/>
</dbReference>
<dbReference type="InterPro" id="IPR036259">
    <property type="entry name" value="MFS_trans_sf"/>
</dbReference>
<protein>
    <recommendedName>
        <fullName evidence="8">Proton-coupled folate transporter</fullName>
    </recommendedName>
</protein>
<name>A0AAV4S6Z0_9ARAC</name>
<feature type="transmembrane region" description="Helical" evidence="5">
    <location>
        <begin position="156"/>
        <end position="177"/>
    </location>
</feature>
<organism evidence="6 7">
    <name type="scientific">Caerostris darwini</name>
    <dbReference type="NCBI Taxonomy" id="1538125"/>
    <lineage>
        <taxon>Eukaryota</taxon>
        <taxon>Metazoa</taxon>
        <taxon>Ecdysozoa</taxon>
        <taxon>Arthropoda</taxon>
        <taxon>Chelicerata</taxon>
        <taxon>Arachnida</taxon>
        <taxon>Araneae</taxon>
        <taxon>Araneomorphae</taxon>
        <taxon>Entelegynae</taxon>
        <taxon>Araneoidea</taxon>
        <taxon>Araneidae</taxon>
        <taxon>Caerostris</taxon>
    </lineage>
</organism>
<sequence>MCVIVLTYESLSSIAFIYVHHIYDWNPTTYNNVNTIFTLSQIVVLSIIMTLLIRFFPITDYSIGVMGVLSTMVKYLAYSFAHYGVYIYYIGNACGVLNGLVPLTIRSVISKIAEKDELGRVFSFLATCESIVPMLGTVMITKVFNATLNVYPNVTYLMVVGLLTLPLGTFLWAFIYMKPMRYMELNPVTS</sequence>
<evidence type="ECO:0000313" key="6">
    <source>
        <dbReference type="EMBL" id="GIY30028.1"/>
    </source>
</evidence>
<dbReference type="PANTHER" id="PTHR23507:SF1">
    <property type="entry name" value="FI18259P1-RELATED"/>
    <property type="match status" value="1"/>
</dbReference>
<keyword evidence="2 5" id="KW-0812">Transmembrane</keyword>
<accession>A0AAV4S6Z0</accession>
<gene>
    <name evidence="6" type="primary">AVEN_729_1</name>
    <name evidence="6" type="ORF">CDAR_445141</name>
</gene>
<dbReference type="SUPFAM" id="SSF103473">
    <property type="entry name" value="MFS general substrate transporter"/>
    <property type="match status" value="1"/>
</dbReference>
<dbReference type="GO" id="GO:0016020">
    <property type="term" value="C:membrane"/>
    <property type="evidence" value="ECO:0007669"/>
    <property type="project" value="UniProtKB-SubCell"/>
</dbReference>
<comment type="subcellular location">
    <subcellularLocation>
        <location evidence="1">Membrane</location>
        <topology evidence="1">Multi-pass membrane protein</topology>
    </subcellularLocation>
</comment>
<dbReference type="GO" id="GO:0022857">
    <property type="term" value="F:transmembrane transporter activity"/>
    <property type="evidence" value="ECO:0007669"/>
    <property type="project" value="TreeGrafter"/>
</dbReference>
<evidence type="ECO:0000256" key="3">
    <source>
        <dbReference type="ARBA" id="ARBA00022989"/>
    </source>
</evidence>
<evidence type="ECO:0000256" key="1">
    <source>
        <dbReference type="ARBA" id="ARBA00004141"/>
    </source>
</evidence>
<evidence type="ECO:0000313" key="7">
    <source>
        <dbReference type="Proteomes" id="UP001054837"/>
    </source>
</evidence>
<evidence type="ECO:0000256" key="4">
    <source>
        <dbReference type="ARBA" id="ARBA00023136"/>
    </source>
</evidence>
<dbReference type="Proteomes" id="UP001054837">
    <property type="component" value="Unassembled WGS sequence"/>
</dbReference>
<feature type="transmembrane region" description="Helical" evidence="5">
    <location>
        <begin position="121"/>
        <end position="144"/>
    </location>
</feature>
<proteinExistence type="predicted"/>
<keyword evidence="3 5" id="KW-1133">Transmembrane helix</keyword>
<feature type="transmembrane region" description="Helical" evidence="5">
    <location>
        <begin position="87"/>
        <end position="109"/>
    </location>
</feature>